<dbReference type="EMBL" id="JAESWC010000018">
    <property type="protein sequence ID" value="MBL4938218.1"/>
    <property type="molecule type" value="Genomic_DNA"/>
</dbReference>
<proteinExistence type="inferred from homology"/>
<dbReference type="PROSITE" id="PS50931">
    <property type="entry name" value="HTH_LYSR"/>
    <property type="match status" value="1"/>
</dbReference>
<dbReference type="Pfam" id="PF03466">
    <property type="entry name" value="LysR_substrate"/>
    <property type="match status" value="1"/>
</dbReference>
<keyword evidence="2" id="KW-0805">Transcription regulation</keyword>
<dbReference type="Gene3D" id="1.10.10.10">
    <property type="entry name" value="Winged helix-like DNA-binding domain superfamily/Winged helix DNA-binding domain"/>
    <property type="match status" value="1"/>
</dbReference>
<dbReference type="SUPFAM" id="SSF53850">
    <property type="entry name" value="Periplasmic binding protein-like II"/>
    <property type="match status" value="1"/>
</dbReference>
<reference evidence="6 7" key="1">
    <citation type="submission" date="2021-01" db="EMBL/GenBank/DDBJ databases">
        <title>Genome public.</title>
        <authorList>
            <person name="Liu C."/>
            <person name="Sun Q."/>
        </authorList>
    </citation>
    <scope>NUCLEOTIDE SEQUENCE [LARGE SCALE GENOMIC DNA]</scope>
    <source>
        <strain evidence="6 7">YIM B02515</strain>
    </source>
</reference>
<dbReference type="InterPro" id="IPR036390">
    <property type="entry name" value="WH_DNA-bd_sf"/>
</dbReference>
<evidence type="ECO:0000313" key="6">
    <source>
        <dbReference type="EMBL" id="MBL4938218.1"/>
    </source>
</evidence>
<evidence type="ECO:0000256" key="1">
    <source>
        <dbReference type="ARBA" id="ARBA00009437"/>
    </source>
</evidence>
<evidence type="ECO:0000259" key="5">
    <source>
        <dbReference type="PROSITE" id="PS50931"/>
    </source>
</evidence>
<dbReference type="Gene3D" id="3.40.190.290">
    <property type="match status" value="1"/>
</dbReference>
<dbReference type="PANTHER" id="PTHR30126">
    <property type="entry name" value="HTH-TYPE TRANSCRIPTIONAL REGULATOR"/>
    <property type="match status" value="1"/>
</dbReference>
<protein>
    <submittedName>
        <fullName evidence="6">LysR family transcriptional regulator</fullName>
    </submittedName>
</protein>
<dbReference type="Pfam" id="PF00126">
    <property type="entry name" value="HTH_1"/>
    <property type="match status" value="1"/>
</dbReference>
<feature type="domain" description="HTH lysR-type" evidence="5">
    <location>
        <begin position="1"/>
        <end position="58"/>
    </location>
</feature>
<accession>A0ABS1TFQ3</accession>
<keyword evidence="4" id="KW-0804">Transcription</keyword>
<sequence>MDNRDWLILKLLYEKKNISKTALSLYISQPALTNRLQQLEKEFGVQIVLRERRGVSFTPEGEYLVKYAEEMLLRLDRVKENISNMKDGVSGTLRLGASKFMMKHKLPRILKLFKENYPNVEFKIVTGWSRDVFNLIYNQDVHIGFVRGDYNWPDSRHLLFEENICVVSKSMIDMKALPKLPRIEYKTDYLFKSILDNWWSENYSAPPLVSIEVDQVDTCREMVINDLGYAIMHDIVVKETDDLHRINITDKDGEPILRRTWMFYHEDLLKLNLVKAFVDFIKSCDLTSL</sequence>
<dbReference type="Proteomes" id="UP000632377">
    <property type="component" value="Unassembled WGS sequence"/>
</dbReference>
<keyword evidence="3" id="KW-0238">DNA-binding</keyword>
<dbReference type="CDD" id="cd05466">
    <property type="entry name" value="PBP2_LTTR_substrate"/>
    <property type="match status" value="1"/>
</dbReference>
<evidence type="ECO:0000256" key="4">
    <source>
        <dbReference type="ARBA" id="ARBA00023163"/>
    </source>
</evidence>
<evidence type="ECO:0000256" key="2">
    <source>
        <dbReference type="ARBA" id="ARBA00023015"/>
    </source>
</evidence>
<dbReference type="PRINTS" id="PR00039">
    <property type="entry name" value="HTHLYSR"/>
</dbReference>
<gene>
    <name evidence="6" type="ORF">JK636_21130</name>
</gene>
<evidence type="ECO:0000313" key="7">
    <source>
        <dbReference type="Proteomes" id="UP000632377"/>
    </source>
</evidence>
<dbReference type="PANTHER" id="PTHR30126:SF78">
    <property type="entry name" value="HTH LYSR-TYPE DOMAIN-CONTAINING PROTEIN"/>
    <property type="match status" value="1"/>
</dbReference>
<evidence type="ECO:0000256" key="3">
    <source>
        <dbReference type="ARBA" id="ARBA00023125"/>
    </source>
</evidence>
<name>A0ABS1TFQ3_9CLOT</name>
<dbReference type="InterPro" id="IPR000847">
    <property type="entry name" value="LysR_HTH_N"/>
</dbReference>
<comment type="caution">
    <text evidence="6">The sequence shown here is derived from an EMBL/GenBank/DDBJ whole genome shotgun (WGS) entry which is preliminary data.</text>
</comment>
<dbReference type="InterPro" id="IPR005119">
    <property type="entry name" value="LysR_subst-bd"/>
</dbReference>
<dbReference type="SUPFAM" id="SSF46785">
    <property type="entry name" value="Winged helix' DNA-binding domain"/>
    <property type="match status" value="1"/>
</dbReference>
<dbReference type="RefSeq" id="WP_202750942.1">
    <property type="nucleotide sequence ID" value="NZ_JAESWC010000018.1"/>
</dbReference>
<comment type="similarity">
    <text evidence="1">Belongs to the LysR transcriptional regulatory family.</text>
</comment>
<keyword evidence="7" id="KW-1185">Reference proteome</keyword>
<organism evidence="6 7">
    <name type="scientific">Clostridium rhizosphaerae</name>
    <dbReference type="NCBI Taxonomy" id="2803861"/>
    <lineage>
        <taxon>Bacteria</taxon>
        <taxon>Bacillati</taxon>
        <taxon>Bacillota</taxon>
        <taxon>Clostridia</taxon>
        <taxon>Eubacteriales</taxon>
        <taxon>Clostridiaceae</taxon>
        <taxon>Clostridium</taxon>
    </lineage>
</organism>
<dbReference type="InterPro" id="IPR036388">
    <property type="entry name" value="WH-like_DNA-bd_sf"/>
</dbReference>